<evidence type="ECO:0000256" key="1">
    <source>
        <dbReference type="ARBA" id="ARBA00022722"/>
    </source>
</evidence>
<dbReference type="GO" id="GO:0005524">
    <property type="term" value="F:ATP binding"/>
    <property type="evidence" value="ECO:0007669"/>
    <property type="project" value="UniProtKB-UniRule"/>
</dbReference>
<keyword evidence="7 14" id="KW-0067">ATP-binding</keyword>
<dbReference type="GO" id="GO:0005829">
    <property type="term" value="C:cytosol"/>
    <property type="evidence" value="ECO:0007669"/>
    <property type="project" value="TreeGrafter"/>
</dbReference>
<evidence type="ECO:0000259" key="15">
    <source>
        <dbReference type="PROSITE" id="PS51198"/>
    </source>
</evidence>
<evidence type="ECO:0000256" key="2">
    <source>
        <dbReference type="ARBA" id="ARBA00022741"/>
    </source>
</evidence>
<evidence type="ECO:0000313" key="17">
    <source>
        <dbReference type="EMBL" id="RDB77303.1"/>
    </source>
</evidence>
<keyword evidence="5 14" id="KW-0347">Helicase</keyword>
<feature type="domain" description="UvrD-like helicase ATP-binding" evidence="15">
    <location>
        <begin position="4"/>
        <end position="431"/>
    </location>
</feature>
<dbReference type="InterPro" id="IPR014017">
    <property type="entry name" value="DNA_helicase_UvrD-like_C"/>
</dbReference>
<evidence type="ECO:0000256" key="8">
    <source>
        <dbReference type="ARBA" id="ARBA00023125"/>
    </source>
</evidence>
<proteinExistence type="predicted"/>
<comment type="catalytic activity">
    <reaction evidence="13">
        <text>ATP + H2O = ADP + phosphate + H(+)</text>
        <dbReference type="Rhea" id="RHEA:13065"/>
        <dbReference type="ChEBI" id="CHEBI:15377"/>
        <dbReference type="ChEBI" id="CHEBI:15378"/>
        <dbReference type="ChEBI" id="CHEBI:30616"/>
        <dbReference type="ChEBI" id="CHEBI:43474"/>
        <dbReference type="ChEBI" id="CHEBI:456216"/>
        <dbReference type="EC" id="5.6.2.4"/>
    </reaction>
</comment>
<dbReference type="InterPro" id="IPR014016">
    <property type="entry name" value="UvrD-like_ATP-bd"/>
</dbReference>
<accession>A0A369MNS8</accession>
<dbReference type="Pfam" id="PF13361">
    <property type="entry name" value="UvrD_C"/>
    <property type="match status" value="1"/>
</dbReference>
<comment type="catalytic activity">
    <reaction evidence="11">
        <text>Couples ATP hydrolysis with the unwinding of duplex DNA by translocating in the 3'-5' direction.</text>
        <dbReference type="EC" id="5.6.2.4"/>
    </reaction>
</comment>
<dbReference type="CDD" id="cd17932">
    <property type="entry name" value="DEXQc_UvrD"/>
    <property type="match status" value="1"/>
</dbReference>
<dbReference type="Pfam" id="PF00580">
    <property type="entry name" value="UvrD-helicase"/>
    <property type="match status" value="1"/>
</dbReference>
<keyword evidence="1" id="KW-0540">Nuclease</keyword>
<dbReference type="EMBL" id="PPTX01000018">
    <property type="protein sequence ID" value="RDB77303.1"/>
    <property type="molecule type" value="Genomic_DNA"/>
</dbReference>
<dbReference type="Gene3D" id="3.90.320.10">
    <property type="match status" value="1"/>
</dbReference>
<comment type="caution">
    <text evidence="17">The sequence shown here is derived from an EMBL/GenBank/DDBJ whole genome shotgun (WGS) entry which is preliminary data.</text>
</comment>
<dbReference type="PANTHER" id="PTHR11070:SF59">
    <property type="entry name" value="DNA 3'-5' HELICASE"/>
    <property type="match status" value="1"/>
</dbReference>
<dbReference type="SUPFAM" id="SSF52540">
    <property type="entry name" value="P-loop containing nucleoside triphosphate hydrolases"/>
    <property type="match status" value="1"/>
</dbReference>
<dbReference type="InterPro" id="IPR027417">
    <property type="entry name" value="P-loop_NTPase"/>
</dbReference>
<dbReference type="AlphaFoldDB" id="A0A369MNS8"/>
<reference evidence="17 18" key="1">
    <citation type="journal article" date="2018" name="Elife">
        <title>Discovery and characterization of a prevalent human gut bacterial enzyme sufficient for the inactivation of a family of plant toxins.</title>
        <authorList>
            <person name="Koppel N."/>
            <person name="Bisanz J.E."/>
            <person name="Pandelia M.E."/>
            <person name="Turnbaugh P.J."/>
            <person name="Balskus E.P."/>
        </authorList>
    </citation>
    <scope>NUCLEOTIDE SEQUENCE [LARGE SCALE GENOMIC DNA]</scope>
    <source>
        <strain evidence="17 18">MR1 #12</strain>
    </source>
</reference>
<feature type="domain" description="UvrD-like helicase C-terminal" evidence="16">
    <location>
        <begin position="445"/>
        <end position="735"/>
    </location>
</feature>
<evidence type="ECO:0000256" key="12">
    <source>
        <dbReference type="ARBA" id="ARBA00034808"/>
    </source>
</evidence>
<dbReference type="RefSeq" id="WP_114516555.1">
    <property type="nucleotide sequence ID" value="NZ_PPTX01000018.1"/>
</dbReference>
<dbReference type="PANTHER" id="PTHR11070">
    <property type="entry name" value="UVRD / RECB / PCRA DNA HELICASE FAMILY MEMBER"/>
    <property type="match status" value="1"/>
</dbReference>
<dbReference type="Gene3D" id="1.10.486.10">
    <property type="entry name" value="PCRA, domain 4"/>
    <property type="match status" value="1"/>
</dbReference>
<keyword evidence="9" id="KW-0234">DNA repair</keyword>
<keyword evidence="4 14" id="KW-0378">Hydrolase</keyword>
<dbReference type="PROSITE" id="PS51198">
    <property type="entry name" value="UVRD_HELICASE_ATP_BIND"/>
    <property type="match status" value="1"/>
</dbReference>
<feature type="binding site" evidence="14">
    <location>
        <begin position="25"/>
        <end position="32"/>
    </location>
    <ligand>
        <name>ATP</name>
        <dbReference type="ChEBI" id="CHEBI:30616"/>
    </ligand>
</feature>
<dbReference type="GO" id="GO:0004527">
    <property type="term" value="F:exonuclease activity"/>
    <property type="evidence" value="ECO:0007669"/>
    <property type="project" value="UniProtKB-KW"/>
</dbReference>
<evidence type="ECO:0000256" key="5">
    <source>
        <dbReference type="ARBA" id="ARBA00022806"/>
    </source>
</evidence>
<gene>
    <name evidence="17" type="ORF">C1872_11215</name>
</gene>
<evidence type="ECO:0000256" key="6">
    <source>
        <dbReference type="ARBA" id="ARBA00022839"/>
    </source>
</evidence>
<dbReference type="InterPro" id="IPR000212">
    <property type="entry name" value="DNA_helicase_UvrD/REP"/>
</dbReference>
<evidence type="ECO:0000256" key="9">
    <source>
        <dbReference type="ARBA" id="ARBA00023204"/>
    </source>
</evidence>
<dbReference type="InterPro" id="IPR011335">
    <property type="entry name" value="Restrct_endonuc-II-like"/>
</dbReference>
<dbReference type="InterPro" id="IPR011604">
    <property type="entry name" value="PDDEXK-like_dom_sf"/>
</dbReference>
<dbReference type="SUPFAM" id="SSF52980">
    <property type="entry name" value="Restriction endonuclease-like"/>
    <property type="match status" value="1"/>
</dbReference>
<sequence length="1231" mass="130106">MNLSTCTPGQRQSIEHVRGPLLVSAGAGSGKTFTLTQRIAYALLPESGPAASGVDEVLAITFTEKAAAEIKARVKRTLRAEGLAEEALRVDGAWISTIHGMCARILRAHALDLGLDPAFGIMGDAERAEAVADAIDGALGDDNDIIARGSYAALFDEYPARSTMPLAPSVASMLQALMDKAAGLRGGLDALDFGPSPAQASTLARELLLAYEGVLPALERAGKSASAERARAAAADAVEALGAFLADASAASDARALAAVVDGCAYLPCTFGGADVKAEVKAYQAVHARVAQNVALALAHPLASELMALAREVTARFEGAKRAACKLDNDDLLVRTLDAFERCPDIAARYERRFKLVMVDEFQDTSQLQIDMIARLAGPRCAHLCTVGDAQQSIYRFRGADVNVYEAHKKAMRADEVGALYVELTKNFRSHGDVLSFVDRVFEQSTVFGEAFMSLEPNEQRPSCYRGSAPRIDLVLSVQPAGRGTGVRTADAKRAGAEAIARRFAALREDGHAPGDMVVLLGKMSRAGMYAEALRAEGFECVVTGGSLFASAPEVRVVARFVEALANPANTAALFEVLTSDMMRLSADDLLVLTTEEDPETGCVRRRDLDRGFARLASRADGLPPRLAHAVRLFERARDESRTRPVATVVRDAVVRSGWMARLEEEGAAGTARAANVLKAVRLVDRLETERHLGLASTARALADELAVGLKEAPGALSGAGGDVVKIMTIHASKGLEFPVVALADFADARAGSGKLLVETCGAIARASLAPAASLEAFPQLAKRSGAAAAGDGEDDADLLAARRLVEGEDGPACALGASSCTQAAYRAQLARRAADEELAEARRKLYVGLTRASEALVVAMDAKAPSAGKPPAYAPLVDDIRSALCGDGDFPEGVAELPYGGTAPARFERILVQPPEPRAEEGVEPAPEPRLFFVPVVDDASRSTLFAGGSARDGDFPEGVAELPYGGTAPARFERILVQPPEPRAEEGVEPAPEPRLFFVPVVDDASRSTLFAGGSARDDAFSYSSIAPNPVPAPAGEGAPFAADADKATDLGSAFHRAAQLAVETGRVPDAARLGVLSEAYALSTGQRARLADACERWFSSATYAETLQWGLRRAEVPFFVPISDAFVEGEIDLLCTDDAQLAGARALVVDYKTGGSDGEAPEALCSKHLLQAQCYAYALLRQGCVEVELRFARVEREDSAGDMQTVTYRFTAEDLDGLAVRILSARRA</sequence>
<evidence type="ECO:0000256" key="11">
    <source>
        <dbReference type="ARBA" id="ARBA00034617"/>
    </source>
</evidence>
<evidence type="ECO:0000313" key="18">
    <source>
        <dbReference type="Proteomes" id="UP000253752"/>
    </source>
</evidence>
<keyword evidence="2 14" id="KW-0547">Nucleotide-binding</keyword>
<organism evidence="17 18">
    <name type="scientific">Eggerthella lenta</name>
    <name type="common">Eubacterium lentum</name>
    <dbReference type="NCBI Taxonomy" id="84112"/>
    <lineage>
        <taxon>Bacteria</taxon>
        <taxon>Bacillati</taxon>
        <taxon>Actinomycetota</taxon>
        <taxon>Coriobacteriia</taxon>
        <taxon>Eggerthellales</taxon>
        <taxon>Eggerthellaceae</taxon>
        <taxon>Eggerthella</taxon>
    </lineage>
</organism>
<name>A0A369MNS8_EGGLN</name>
<dbReference type="Proteomes" id="UP000253752">
    <property type="component" value="Unassembled WGS sequence"/>
</dbReference>
<evidence type="ECO:0000256" key="4">
    <source>
        <dbReference type="ARBA" id="ARBA00022801"/>
    </source>
</evidence>
<evidence type="ECO:0000259" key="16">
    <source>
        <dbReference type="PROSITE" id="PS51217"/>
    </source>
</evidence>
<dbReference type="GO" id="GO:0000725">
    <property type="term" value="P:recombinational repair"/>
    <property type="evidence" value="ECO:0007669"/>
    <property type="project" value="TreeGrafter"/>
</dbReference>
<keyword evidence="3" id="KW-0227">DNA damage</keyword>
<protein>
    <recommendedName>
        <fullName evidence="12">DNA 3'-5' helicase</fullName>
        <ecNumber evidence="12">5.6.2.4</ecNumber>
    </recommendedName>
</protein>
<dbReference type="EC" id="5.6.2.4" evidence="12"/>
<keyword evidence="10" id="KW-0413">Isomerase</keyword>
<dbReference type="PROSITE" id="PS51217">
    <property type="entry name" value="UVRD_HELICASE_CTER"/>
    <property type="match status" value="1"/>
</dbReference>
<dbReference type="GO" id="GO:0033202">
    <property type="term" value="C:DNA helicase complex"/>
    <property type="evidence" value="ECO:0007669"/>
    <property type="project" value="TreeGrafter"/>
</dbReference>
<keyword evidence="6" id="KW-0269">Exonuclease</keyword>
<dbReference type="InterPro" id="IPR038726">
    <property type="entry name" value="PDDEXK_AddAB-type"/>
</dbReference>
<dbReference type="GO" id="GO:0043138">
    <property type="term" value="F:3'-5' DNA helicase activity"/>
    <property type="evidence" value="ECO:0007669"/>
    <property type="project" value="UniProtKB-EC"/>
</dbReference>
<evidence type="ECO:0000256" key="7">
    <source>
        <dbReference type="ARBA" id="ARBA00022840"/>
    </source>
</evidence>
<dbReference type="Pfam" id="PF12705">
    <property type="entry name" value="PDDEXK_1"/>
    <property type="match status" value="1"/>
</dbReference>
<dbReference type="GO" id="GO:0003677">
    <property type="term" value="F:DNA binding"/>
    <property type="evidence" value="ECO:0007669"/>
    <property type="project" value="UniProtKB-KW"/>
</dbReference>
<dbReference type="Gene3D" id="3.40.50.300">
    <property type="entry name" value="P-loop containing nucleotide triphosphate hydrolases"/>
    <property type="match status" value="4"/>
</dbReference>
<evidence type="ECO:0000256" key="3">
    <source>
        <dbReference type="ARBA" id="ARBA00022763"/>
    </source>
</evidence>
<keyword evidence="8" id="KW-0238">DNA-binding</keyword>
<evidence type="ECO:0000256" key="13">
    <source>
        <dbReference type="ARBA" id="ARBA00048988"/>
    </source>
</evidence>
<evidence type="ECO:0000256" key="14">
    <source>
        <dbReference type="PROSITE-ProRule" id="PRU00560"/>
    </source>
</evidence>
<evidence type="ECO:0000256" key="10">
    <source>
        <dbReference type="ARBA" id="ARBA00023235"/>
    </source>
</evidence>